<evidence type="ECO:0000313" key="3">
    <source>
        <dbReference type="Proteomes" id="UP000030762"/>
    </source>
</evidence>
<keyword evidence="1" id="KW-0472">Membrane</keyword>
<gene>
    <name evidence="2" type="ORF">SDRG_13544</name>
</gene>
<protein>
    <submittedName>
        <fullName evidence="2">Uncharacterized protein</fullName>
    </submittedName>
</protein>
<feature type="transmembrane region" description="Helical" evidence="1">
    <location>
        <begin position="74"/>
        <end position="95"/>
    </location>
</feature>
<proteinExistence type="predicted"/>
<feature type="transmembrane region" description="Helical" evidence="1">
    <location>
        <begin position="46"/>
        <end position="62"/>
    </location>
</feature>
<organism evidence="2 3">
    <name type="scientific">Saprolegnia diclina (strain VS20)</name>
    <dbReference type="NCBI Taxonomy" id="1156394"/>
    <lineage>
        <taxon>Eukaryota</taxon>
        <taxon>Sar</taxon>
        <taxon>Stramenopiles</taxon>
        <taxon>Oomycota</taxon>
        <taxon>Saprolegniomycetes</taxon>
        <taxon>Saprolegniales</taxon>
        <taxon>Saprolegniaceae</taxon>
        <taxon>Saprolegnia</taxon>
    </lineage>
</organism>
<keyword evidence="3" id="KW-1185">Reference proteome</keyword>
<dbReference type="RefSeq" id="XP_008617859.1">
    <property type="nucleotide sequence ID" value="XM_008619637.1"/>
</dbReference>
<keyword evidence="1" id="KW-1133">Transmembrane helix</keyword>
<name>T0RG52_SAPDV</name>
<evidence type="ECO:0000313" key="2">
    <source>
        <dbReference type="EMBL" id="EQC28667.1"/>
    </source>
</evidence>
<dbReference type="AlphaFoldDB" id="T0RG52"/>
<reference evidence="2 3" key="1">
    <citation type="submission" date="2012-04" db="EMBL/GenBank/DDBJ databases">
        <title>The Genome Sequence of Saprolegnia declina VS20.</title>
        <authorList>
            <consortium name="The Broad Institute Genome Sequencing Platform"/>
            <person name="Russ C."/>
            <person name="Nusbaum C."/>
            <person name="Tyler B."/>
            <person name="van West P."/>
            <person name="Dieguez-Uribeondo J."/>
            <person name="de Bruijn I."/>
            <person name="Tripathy S."/>
            <person name="Jiang R."/>
            <person name="Young S.K."/>
            <person name="Zeng Q."/>
            <person name="Gargeya S."/>
            <person name="Fitzgerald M."/>
            <person name="Haas B."/>
            <person name="Abouelleil A."/>
            <person name="Alvarado L."/>
            <person name="Arachchi H.M."/>
            <person name="Berlin A."/>
            <person name="Chapman S.B."/>
            <person name="Goldberg J."/>
            <person name="Griggs A."/>
            <person name="Gujja S."/>
            <person name="Hansen M."/>
            <person name="Howarth C."/>
            <person name="Imamovic A."/>
            <person name="Larimer J."/>
            <person name="McCowen C."/>
            <person name="Montmayeur A."/>
            <person name="Murphy C."/>
            <person name="Neiman D."/>
            <person name="Pearson M."/>
            <person name="Priest M."/>
            <person name="Roberts A."/>
            <person name="Saif S."/>
            <person name="Shea T."/>
            <person name="Sisk P."/>
            <person name="Sykes S."/>
            <person name="Wortman J."/>
            <person name="Nusbaum C."/>
            <person name="Birren B."/>
        </authorList>
    </citation>
    <scope>NUCLEOTIDE SEQUENCE [LARGE SCALE GENOMIC DNA]</scope>
    <source>
        <strain evidence="2 3">VS20</strain>
    </source>
</reference>
<keyword evidence="1" id="KW-0812">Transmembrane</keyword>
<evidence type="ECO:0000256" key="1">
    <source>
        <dbReference type="SAM" id="Phobius"/>
    </source>
</evidence>
<dbReference type="VEuPathDB" id="FungiDB:SDRG_13544"/>
<dbReference type="GeneID" id="19954271"/>
<dbReference type="InParanoid" id="T0RG52"/>
<dbReference type="EMBL" id="JH767192">
    <property type="protein sequence ID" value="EQC28667.1"/>
    <property type="molecule type" value="Genomic_DNA"/>
</dbReference>
<accession>T0RG52</accession>
<dbReference type="Proteomes" id="UP000030762">
    <property type="component" value="Unassembled WGS sequence"/>
</dbReference>
<sequence>MPKPTRTTVAVGVLFVAHAVYAACVIALEASMYGELLKRPNARTLSIVLLLASAAGLAHLVWTRNVPSPNVCILLLVLDVVCVSVLLSTAVNAGAHNPWNPMPSENKYPVGGATVFAKAYCASQGHRVCSAFPLVQTIRNLSTLPATLLTVTVTSSTTLEHFCANAHLPPVPSLFNMTSPNDMLTPAYLLCDETDYTPICACIN</sequence>